<feature type="transmembrane region" description="Helical" evidence="7">
    <location>
        <begin position="467"/>
        <end position="490"/>
    </location>
</feature>
<feature type="transmembrane region" description="Helical" evidence="7">
    <location>
        <begin position="218"/>
        <end position="239"/>
    </location>
</feature>
<accession>A0ABZ2B0Y8</accession>
<dbReference type="GeneID" id="89991250"/>
<feature type="transmembrane region" description="Helical" evidence="7">
    <location>
        <begin position="131"/>
        <end position="155"/>
    </location>
</feature>
<evidence type="ECO:0000313" key="10">
    <source>
        <dbReference type="Proteomes" id="UP001432216"/>
    </source>
</evidence>
<feature type="transmembrane region" description="Helical" evidence="7">
    <location>
        <begin position="105"/>
        <end position="124"/>
    </location>
</feature>
<dbReference type="InterPro" id="IPR011701">
    <property type="entry name" value="MFS"/>
</dbReference>
<feature type="transmembrane region" description="Helical" evidence="7">
    <location>
        <begin position="161"/>
        <end position="179"/>
    </location>
</feature>
<organism evidence="9 10">
    <name type="scientific">Cryptococcus decagattii</name>
    <dbReference type="NCBI Taxonomy" id="1859122"/>
    <lineage>
        <taxon>Eukaryota</taxon>
        <taxon>Fungi</taxon>
        <taxon>Dikarya</taxon>
        <taxon>Basidiomycota</taxon>
        <taxon>Agaricomycotina</taxon>
        <taxon>Tremellomycetes</taxon>
        <taxon>Tremellales</taxon>
        <taxon>Cryptococcaceae</taxon>
        <taxon>Cryptococcus</taxon>
        <taxon>Cryptococcus gattii species complex</taxon>
    </lineage>
</organism>
<dbReference type="PROSITE" id="PS50850">
    <property type="entry name" value="MFS"/>
    <property type="match status" value="1"/>
</dbReference>
<dbReference type="SUPFAM" id="SSF103473">
    <property type="entry name" value="MFS general substrate transporter"/>
    <property type="match status" value="1"/>
</dbReference>
<feature type="compositionally biased region" description="Basic and acidic residues" evidence="6">
    <location>
        <begin position="546"/>
        <end position="560"/>
    </location>
</feature>
<feature type="compositionally biased region" description="Basic and acidic residues" evidence="6">
    <location>
        <begin position="1"/>
        <end position="13"/>
    </location>
</feature>
<protein>
    <recommendedName>
        <fullName evidence="8">Major facilitator superfamily (MFS) profile domain-containing protein</fullName>
    </recommendedName>
</protein>
<evidence type="ECO:0000256" key="4">
    <source>
        <dbReference type="ARBA" id="ARBA00022989"/>
    </source>
</evidence>
<dbReference type="InterPro" id="IPR036259">
    <property type="entry name" value="MFS_trans_sf"/>
</dbReference>
<feature type="transmembrane region" description="Helical" evidence="7">
    <location>
        <begin position="399"/>
        <end position="418"/>
    </location>
</feature>
<feature type="region of interest" description="Disordered" evidence="6">
    <location>
        <begin position="1"/>
        <end position="44"/>
    </location>
</feature>
<proteinExistence type="predicted"/>
<dbReference type="InterPro" id="IPR050930">
    <property type="entry name" value="MFS_Vesicular_Transporter"/>
</dbReference>
<comment type="subcellular location">
    <subcellularLocation>
        <location evidence="1">Membrane</location>
        <topology evidence="1">Multi-pass membrane protein</topology>
    </subcellularLocation>
</comment>
<dbReference type="RefSeq" id="XP_064722372.1">
    <property type="nucleotide sequence ID" value="XM_064866300.1"/>
</dbReference>
<name>A0ABZ2B0Y8_9TREE</name>
<dbReference type="CDD" id="cd17325">
    <property type="entry name" value="MFS_MdtG_SLC18_like"/>
    <property type="match status" value="1"/>
</dbReference>
<feature type="compositionally biased region" description="Polar residues" evidence="6">
    <location>
        <begin position="19"/>
        <end position="37"/>
    </location>
</feature>
<gene>
    <name evidence="9" type="ORF">IAS62_004478</name>
</gene>
<evidence type="ECO:0000259" key="8">
    <source>
        <dbReference type="PROSITE" id="PS50850"/>
    </source>
</evidence>
<evidence type="ECO:0000256" key="5">
    <source>
        <dbReference type="ARBA" id="ARBA00023136"/>
    </source>
</evidence>
<feature type="region of interest" description="Disordered" evidence="6">
    <location>
        <begin position="515"/>
        <end position="560"/>
    </location>
</feature>
<keyword evidence="2" id="KW-0813">Transport</keyword>
<dbReference type="Gene3D" id="1.20.1250.20">
    <property type="entry name" value="MFS general substrate transporter like domains"/>
    <property type="match status" value="2"/>
</dbReference>
<evidence type="ECO:0000313" key="9">
    <source>
        <dbReference type="EMBL" id="WVO23133.1"/>
    </source>
</evidence>
<dbReference type="PANTHER" id="PTHR23506">
    <property type="entry name" value="GH10249P"/>
    <property type="match status" value="1"/>
</dbReference>
<feature type="transmembrane region" description="Helical" evidence="7">
    <location>
        <begin position="191"/>
        <end position="212"/>
    </location>
</feature>
<evidence type="ECO:0000256" key="7">
    <source>
        <dbReference type="SAM" id="Phobius"/>
    </source>
</evidence>
<dbReference type="InterPro" id="IPR020846">
    <property type="entry name" value="MFS_dom"/>
</dbReference>
<feature type="transmembrane region" description="Helical" evidence="7">
    <location>
        <begin position="348"/>
        <end position="369"/>
    </location>
</feature>
<sequence length="560" mass="61796">MPGLDEIKQDVPSRPRQVVNLSGSSEDLQRPNITADLQSDDKSHNEVRQLPWGAKWRSSAWFITLVVTLGTTTDILTYTIVVPVLPYRLQAMGYSNVSALTSWLLFAYSIGIFLCTLPVAYFFHKYPFRRIPLIVAVIILELSLILFMLATPFWAMVISRFLQGASSTVVWSVGFALICENVEEKNIGRQVGFAMAGVSIGQTIAPPIGGALYSKMGWYAPFIFCIIVCFVDLVLRLFVLERTDLRKWEEKRLGLAPGSLQPKVVDGQVIMSSEVEVSPFMHLTTAEKARLSGVELSPWQVLVALGSSPRGMTSFLTMFSFGMMIGALEPTLTLHVQSVWNKNADFVGLVYLAAAAPTFFCGPIVGALADKYGAEWIMLPSIILTLPWLPLMLLNKSLAGFIIFFALAELFANCAMAPTGLEVTMVARKVEGVSEIHQFAAMNIAFAISTAIGTIAGGQMYDHVAKGWVAAIWFCFAMAVVIMPLLFFFAGNKSIYQRCFHRGKEADAKMEEAIAEAGVGQQTEQQTEDESTRAAIERQQSTTLSSKEKFDDKDVYSCQQ</sequence>
<dbReference type="PANTHER" id="PTHR23506:SF23">
    <property type="entry name" value="GH10249P"/>
    <property type="match status" value="1"/>
</dbReference>
<dbReference type="Pfam" id="PF07690">
    <property type="entry name" value="MFS_1"/>
    <property type="match status" value="2"/>
</dbReference>
<keyword evidence="3 7" id="KW-0812">Transmembrane</keyword>
<keyword evidence="5 7" id="KW-0472">Membrane</keyword>
<feature type="domain" description="Major facilitator superfamily (MFS) profile" evidence="8">
    <location>
        <begin position="63"/>
        <end position="495"/>
    </location>
</feature>
<feature type="transmembrane region" description="Helical" evidence="7">
    <location>
        <begin position="376"/>
        <end position="393"/>
    </location>
</feature>
<evidence type="ECO:0000256" key="6">
    <source>
        <dbReference type="SAM" id="MobiDB-lite"/>
    </source>
</evidence>
<feature type="transmembrane region" description="Helical" evidence="7">
    <location>
        <begin position="439"/>
        <end position="461"/>
    </location>
</feature>
<evidence type="ECO:0000256" key="2">
    <source>
        <dbReference type="ARBA" id="ARBA00022448"/>
    </source>
</evidence>
<evidence type="ECO:0000256" key="3">
    <source>
        <dbReference type="ARBA" id="ARBA00022692"/>
    </source>
</evidence>
<evidence type="ECO:0000256" key="1">
    <source>
        <dbReference type="ARBA" id="ARBA00004141"/>
    </source>
</evidence>
<keyword evidence="4 7" id="KW-1133">Transmembrane helix</keyword>
<dbReference type="EMBL" id="CP143812">
    <property type="protein sequence ID" value="WVO23133.1"/>
    <property type="molecule type" value="Genomic_DNA"/>
</dbReference>
<dbReference type="Proteomes" id="UP001432216">
    <property type="component" value="Chromosome 7"/>
</dbReference>
<keyword evidence="10" id="KW-1185">Reference proteome</keyword>
<feature type="transmembrane region" description="Helical" evidence="7">
    <location>
        <begin position="60"/>
        <end position="85"/>
    </location>
</feature>
<feature type="transmembrane region" description="Helical" evidence="7">
    <location>
        <begin position="315"/>
        <end position="336"/>
    </location>
</feature>
<reference evidence="9 10" key="1">
    <citation type="submission" date="2024-01" db="EMBL/GenBank/DDBJ databases">
        <title>Comparative genomics of Cryptococcus and Kwoniella reveals pathogenesis evolution and contrasting modes of karyotype evolution via chromosome fusion or intercentromeric recombination.</title>
        <authorList>
            <person name="Coelho M.A."/>
            <person name="David-Palma M."/>
            <person name="Shea T."/>
            <person name="Bowers K."/>
            <person name="McGinley-Smith S."/>
            <person name="Mohammad A.W."/>
            <person name="Gnirke A."/>
            <person name="Yurkov A.M."/>
            <person name="Nowrousian M."/>
            <person name="Sun S."/>
            <person name="Cuomo C.A."/>
            <person name="Heitman J."/>
        </authorList>
    </citation>
    <scope>NUCLEOTIDE SEQUENCE [LARGE SCALE GENOMIC DNA]</scope>
    <source>
        <strain evidence="9 10">7685027</strain>
    </source>
</reference>